<organism evidence="1 2">
    <name type="scientific">Leucogyrophana mollusca</name>
    <dbReference type="NCBI Taxonomy" id="85980"/>
    <lineage>
        <taxon>Eukaryota</taxon>
        <taxon>Fungi</taxon>
        <taxon>Dikarya</taxon>
        <taxon>Basidiomycota</taxon>
        <taxon>Agaricomycotina</taxon>
        <taxon>Agaricomycetes</taxon>
        <taxon>Agaricomycetidae</taxon>
        <taxon>Boletales</taxon>
        <taxon>Boletales incertae sedis</taxon>
        <taxon>Leucogyrophana</taxon>
    </lineage>
</organism>
<protein>
    <submittedName>
        <fullName evidence="1">Acid protease</fullName>
    </submittedName>
</protein>
<keyword evidence="1" id="KW-0645">Protease</keyword>
<reference evidence="1" key="1">
    <citation type="journal article" date="2021" name="New Phytol.">
        <title>Evolutionary innovations through gain and loss of genes in the ectomycorrhizal Boletales.</title>
        <authorList>
            <person name="Wu G."/>
            <person name="Miyauchi S."/>
            <person name="Morin E."/>
            <person name="Kuo A."/>
            <person name="Drula E."/>
            <person name="Varga T."/>
            <person name="Kohler A."/>
            <person name="Feng B."/>
            <person name="Cao Y."/>
            <person name="Lipzen A."/>
            <person name="Daum C."/>
            <person name="Hundley H."/>
            <person name="Pangilinan J."/>
            <person name="Johnson J."/>
            <person name="Barry K."/>
            <person name="LaButti K."/>
            <person name="Ng V."/>
            <person name="Ahrendt S."/>
            <person name="Min B."/>
            <person name="Choi I.G."/>
            <person name="Park H."/>
            <person name="Plett J.M."/>
            <person name="Magnuson J."/>
            <person name="Spatafora J.W."/>
            <person name="Nagy L.G."/>
            <person name="Henrissat B."/>
            <person name="Grigoriev I.V."/>
            <person name="Yang Z.L."/>
            <person name="Xu J."/>
            <person name="Martin F.M."/>
        </authorList>
    </citation>
    <scope>NUCLEOTIDE SEQUENCE</scope>
    <source>
        <strain evidence="1">KUC20120723A-06</strain>
    </source>
</reference>
<sequence>MQSKAIPSALRQSQRSLLSTGTQLPLRRVPREVSRVLSSDVPVVSSQQFAYLVRVIIGGQDFWVTFDTGSSDLWVVSVDCSDPDCESIKKYSESASTTLTLSNQPFKLKYLLGSVSGTVGSEIVTLGPYQISSQTFALATQTDGLGLADTGNSGILGLSFSLTASISPSSGTTILENLFSHFDDAHRYFAYKLGRNETHDASRADSSFTIGELDSNILNDTNKLAFTPVYSATKDAYDYWKLQIQALTIDSYPLPMSRSLVQGSNAPIAVLDTGTTLILGPSTDVNAFWAAVGTGGSARYNQDSQLWEVRCERAVDVRFVLGNKDDAREYALHPEDISWAEGQRVDGWCTGGIQVNDGVNSGDWLLGDVFLRNVYVVHQGATGANPPMIGLLNMTDPDTSMVQFQQARGPDSAPPPSAQTRGRTSGSSQADVIAACTVCGVGGFLLGAVAILVLRSRRRSRRHKIRL</sequence>
<keyword evidence="1" id="KW-0378">Hydrolase</keyword>
<proteinExistence type="predicted"/>
<comment type="caution">
    <text evidence="1">The sequence shown here is derived from an EMBL/GenBank/DDBJ whole genome shotgun (WGS) entry which is preliminary data.</text>
</comment>
<dbReference type="Proteomes" id="UP000790709">
    <property type="component" value="Unassembled WGS sequence"/>
</dbReference>
<keyword evidence="2" id="KW-1185">Reference proteome</keyword>
<evidence type="ECO:0000313" key="1">
    <source>
        <dbReference type="EMBL" id="KAH7929775.1"/>
    </source>
</evidence>
<name>A0ACB8BV28_9AGAM</name>
<gene>
    <name evidence="1" type="ORF">BV22DRAFT_1029168</name>
</gene>
<evidence type="ECO:0000313" key="2">
    <source>
        <dbReference type="Proteomes" id="UP000790709"/>
    </source>
</evidence>
<dbReference type="EMBL" id="MU266338">
    <property type="protein sequence ID" value="KAH7929775.1"/>
    <property type="molecule type" value="Genomic_DNA"/>
</dbReference>
<accession>A0ACB8BV28</accession>